<reference evidence="7 8" key="1">
    <citation type="submission" date="2018-10" db="EMBL/GenBank/DDBJ databases">
        <title>A high-quality apple genome assembly.</title>
        <authorList>
            <person name="Hu J."/>
        </authorList>
    </citation>
    <scope>NUCLEOTIDE SEQUENCE [LARGE SCALE GENOMIC DNA]</scope>
    <source>
        <strain evidence="8">cv. HFTH1</strain>
        <tissue evidence="7">Young leaf</tissue>
    </source>
</reference>
<dbReference type="Gene3D" id="2.160.20.10">
    <property type="entry name" value="Single-stranded right-handed beta-helix, Pectin lyase-like"/>
    <property type="match status" value="1"/>
</dbReference>
<dbReference type="Proteomes" id="UP000290289">
    <property type="component" value="Chromosome 2"/>
</dbReference>
<keyword evidence="5" id="KW-0063">Aspartyl esterase</keyword>
<evidence type="ECO:0000313" key="7">
    <source>
        <dbReference type="EMBL" id="RXI06251.1"/>
    </source>
</evidence>
<dbReference type="PANTHER" id="PTHR31707">
    <property type="entry name" value="PECTINESTERASE"/>
    <property type="match status" value="1"/>
</dbReference>
<evidence type="ECO:0000256" key="5">
    <source>
        <dbReference type="ARBA" id="ARBA00023085"/>
    </source>
</evidence>
<keyword evidence="4" id="KW-0378">Hydrolase</keyword>
<dbReference type="GO" id="GO:0045490">
    <property type="term" value="P:pectin catabolic process"/>
    <property type="evidence" value="ECO:0007669"/>
    <property type="project" value="UniProtKB-UniPathway"/>
</dbReference>
<evidence type="ECO:0000256" key="1">
    <source>
        <dbReference type="ARBA" id="ARBA00004191"/>
    </source>
</evidence>
<dbReference type="SUPFAM" id="SSF51126">
    <property type="entry name" value="Pectin lyase-like"/>
    <property type="match status" value="1"/>
</dbReference>
<dbReference type="InterPro" id="IPR011050">
    <property type="entry name" value="Pectin_lyase_fold/virulence"/>
</dbReference>
<comment type="pathway">
    <text evidence="2">Glycan metabolism; pectin degradation; 2-dehydro-3-deoxy-D-gluconate from pectin: step 1/5.</text>
</comment>
<accession>A0A498KGC8</accession>
<proteinExistence type="predicted"/>
<dbReference type="STRING" id="3750.A0A498KGC8"/>
<dbReference type="EMBL" id="RDQH01000328">
    <property type="protein sequence ID" value="RXI06251.1"/>
    <property type="molecule type" value="Genomic_DNA"/>
</dbReference>
<comment type="subcellular location">
    <subcellularLocation>
        <location evidence="1">Secreted</location>
        <location evidence="1">Cell wall</location>
    </subcellularLocation>
</comment>
<dbReference type="InterPro" id="IPR012334">
    <property type="entry name" value="Pectin_lyas_fold"/>
</dbReference>
<keyword evidence="3" id="KW-0134">Cell wall</keyword>
<dbReference type="AlphaFoldDB" id="A0A498KGC8"/>
<comment type="caution">
    <text evidence="7">The sequence shown here is derived from an EMBL/GenBank/DDBJ whole genome shotgun (WGS) entry which is preliminary data.</text>
</comment>
<dbReference type="InterPro" id="IPR000070">
    <property type="entry name" value="Pectinesterase_cat"/>
</dbReference>
<dbReference type="UniPathway" id="UPA00545">
    <property type="reaction ID" value="UER00823"/>
</dbReference>
<evidence type="ECO:0000259" key="6">
    <source>
        <dbReference type="Pfam" id="PF01095"/>
    </source>
</evidence>
<protein>
    <recommendedName>
        <fullName evidence="6">Pectinesterase catalytic domain-containing protein</fullName>
    </recommendedName>
</protein>
<keyword evidence="8" id="KW-1185">Reference proteome</keyword>
<evidence type="ECO:0000256" key="2">
    <source>
        <dbReference type="ARBA" id="ARBA00005184"/>
    </source>
</evidence>
<dbReference type="GO" id="GO:0030599">
    <property type="term" value="F:pectinesterase activity"/>
    <property type="evidence" value="ECO:0007669"/>
    <property type="project" value="InterPro"/>
</dbReference>
<keyword evidence="3" id="KW-0964">Secreted</keyword>
<dbReference type="Pfam" id="PF01095">
    <property type="entry name" value="Pectinesterase"/>
    <property type="match status" value="1"/>
</dbReference>
<organism evidence="7 8">
    <name type="scientific">Malus domestica</name>
    <name type="common">Apple</name>
    <name type="synonym">Pyrus malus</name>
    <dbReference type="NCBI Taxonomy" id="3750"/>
    <lineage>
        <taxon>Eukaryota</taxon>
        <taxon>Viridiplantae</taxon>
        <taxon>Streptophyta</taxon>
        <taxon>Embryophyta</taxon>
        <taxon>Tracheophyta</taxon>
        <taxon>Spermatophyta</taxon>
        <taxon>Magnoliopsida</taxon>
        <taxon>eudicotyledons</taxon>
        <taxon>Gunneridae</taxon>
        <taxon>Pentapetalae</taxon>
        <taxon>rosids</taxon>
        <taxon>fabids</taxon>
        <taxon>Rosales</taxon>
        <taxon>Rosaceae</taxon>
        <taxon>Amygdaloideae</taxon>
        <taxon>Maleae</taxon>
        <taxon>Malus</taxon>
    </lineage>
</organism>
<evidence type="ECO:0000256" key="3">
    <source>
        <dbReference type="ARBA" id="ARBA00022512"/>
    </source>
</evidence>
<feature type="domain" description="Pectinesterase catalytic" evidence="6">
    <location>
        <begin position="38"/>
        <end position="101"/>
    </location>
</feature>
<evidence type="ECO:0000313" key="8">
    <source>
        <dbReference type="Proteomes" id="UP000290289"/>
    </source>
</evidence>
<dbReference type="GO" id="GO:0042545">
    <property type="term" value="P:cell wall modification"/>
    <property type="evidence" value="ECO:0007669"/>
    <property type="project" value="InterPro"/>
</dbReference>
<sequence length="112" mass="13203">MSFPRWLSRRDRRILESSGDEYDPGEVLAKKWETDFDYDRTIIYVKEGVYAENVEIPSYKTNLVLFGDGSDITFITGKRRYYDGWTPFRSATVVFAGEMRLERKRPLLVFSN</sequence>
<gene>
    <name evidence="7" type="ORF">DVH24_018293</name>
</gene>
<evidence type="ECO:0000256" key="4">
    <source>
        <dbReference type="ARBA" id="ARBA00022801"/>
    </source>
</evidence>
<name>A0A498KGC8_MALDO</name>